<evidence type="ECO:0000313" key="5">
    <source>
        <dbReference type="Proteomes" id="UP001562425"/>
    </source>
</evidence>
<evidence type="ECO:0000256" key="2">
    <source>
        <dbReference type="PIRSR" id="PIRSR000915-2"/>
    </source>
</evidence>
<comment type="caution">
    <text evidence="4">The sequence shown here is derived from an EMBL/GenBank/DDBJ whole genome shotgun (WGS) entry which is preliminary data.</text>
</comment>
<feature type="binding site" evidence="3">
    <location>
        <position position="246"/>
    </location>
    <ligand>
        <name>Mg(2+)</name>
        <dbReference type="ChEBI" id="CHEBI:18420"/>
    </ligand>
</feature>
<evidence type="ECO:0000313" key="4">
    <source>
        <dbReference type="EMBL" id="KAL1385320.1"/>
    </source>
</evidence>
<dbReference type="InterPro" id="IPR023214">
    <property type="entry name" value="HAD_sf"/>
</dbReference>
<keyword evidence="5" id="KW-1185">Reference proteome</keyword>
<dbReference type="SUPFAM" id="SSF56784">
    <property type="entry name" value="HAD-like"/>
    <property type="match status" value="1"/>
</dbReference>
<dbReference type="NCBIfam" id="TIGR01460">
    <property type="entry name" value="HAD-SF-IIA"/>
    <property type="match status" value="1"/>
</dbReference>
<evidence type="ECO:0008006" key="6">
    <source>
        <dbReference type="Google" id="ProtNLM"/>
    </source>
</evidence>
<protein>
    <recommendedName>
        <fullName evidence="6">4-nitrophenylphosphatase</fullName>
    </recommendedName>
</protein>
<dbReference type="Gene3D" id="3.40.50.1000">
    <property type="entry name" value="HAD superfamily/HAD-like"/>
    <property type="match status" value="2"/>
</dbReference>
<feature type="binding site" evidence="3">
    <location>
        <position position="28"/>
    </location>
    <ligand>
        <name>Mg(2+)</name>
        <dbReference type="ChEBI" id="CHEBI:18420"/>
    </ligand>
</feature>
<reference evidence="4 5" key="1">
    <citation type="submission" date="2024-05" db="EMBL/GenBank/DDBJ databases">
        <title>Culex pipiens pipiens assembly and annotation.</title>
        <authorList>
            <person name="Alout H."/>
            <person name="Durand T."/>
        </authorList>
    </citation>
    <scope>NUCLEOTIDE SEQUENCE [LARGE SCALE GENOMIC DNA]</scope>
    <source>
        <strain evidence="4">HA-2024</strain>
        <tissue evidence="4">Whole body</tissue>
    </source>
</reference>
<dbReference type="PIRSF" id="PIRSF000915">
    <property type="entry name" value="PGP-type_phosphatase"/>
    <property type="match status" value="1"/>
</dbReference>
<dbReference type="AlphaFoldDB" id="A0ABD1D0P7"/>
<accession>A0ABD1D0P7</accession>
<gene>
    <name evidence="4" type="ORF">pipiens_003307</name>
</gene>
<dbReference type="Pfam" id="PF13344">
    <property type="entry name" value="Hydrolase_6"/>
    <property type="match status" value="1"/>
</dbReference>
<dbReference type="InterPro" id="IPR036412">
    <property type="entry name" value="HAD-like_sf"/>
</dbReference>
<keyword evidence="3" id="KW-0460">Magnesium</keyword>
<dbReference type="PANTHER" id="PTHR19288:SF4">
    <property type="entry name" value="RE04130P-RELATED"/>
    <property type="match status" value="1"/>
</dbReference>
<feature type="binding site" evidence="2">
    <location>
        <begin position="59"/>
        <end position="61"/>
    </location>
    <ligand>
        <name>substrate</name>
    </ligand>
</feature>
<feature type="binding site" evidence="3">
    <location>
        <position position="26"/>
    </location>
    <ligand>
        <name>Mg(2+)</name>
        <dbReference type="ChEBI" id="CHEBI:18420"/>
    </ligand>
</feature>
<sequence>MTKRLLDLSLEDKQRFVASFDYVLTDCDGVVWNFHGPIEGVGRAIGVLKDAGKKVVYVSNNSVRTLENYKEQVHKLGHELAEEDLIHPAISVVRYLKSINFQGLIYAICAEPFLKLLKEAGFEVITGPNEPQPESLRLIIPVIRDKKPVKAVIVDHDFNCNHTKLLRAEMYLKSDPDCLLIGGGIDCRVSVTPNFTVLGAGYYLEMLEKSIGRKATILGKPGQPLGEQLKKQFGIEQDKRALFVGDMIAQDVAFGKVAGFQTLLVLTGGASKSDLDAV</sequence>
<proteinExistence type="predicted"/>
<dbReference type="InterPro" id="IPR006357">
    <property type="entry name" value="HAD-SF_hydro_IIA"/>
</dbReference>
<dbReference type="Pfam" id="PF13242">
    <property type="entry name" value="Hydrolase_like"/>
    <property type="match status" value="1"/>
</dbReference>
<evidence type="ECO:0000256" key="1">
    <source>
        <dbReference type="PIRSR" id="PIRSR000915-1"/>
    </source>
</evidence>
<feature type="binding site" evidence="2">
    <location>
        <position position="220"/>
    </location>
    <ligand>
        <name>substrate</name>
    </ligand>
</feature>
<name>A0ABD1D0P7_CULPP</name>
<organism evidence="4 5">
    <name type="scientific">Culex pipiens pipiens</name>
    <name type="common">Northern house mosquito</name>
    <dbReference type="NCBI Taxonomy" id="38569"/>
    <lineage>
        <taxon>Eukaryota</taxon>
        <taxon>Metazoa</taxon>
        <taxon>Ecdysozoa</taxon>
        <taxon>Arthropoda</taxon>
        <taxon>Hexapoda</taxon>
        <taxon>Insecta</taxon>
        <taxon>Pterygota</taxon>
        <taxon>Neoptera</taxon>
        <taxon>Endopterygota</taxon>
        <taxon>Diptera</taxon>
        <taxon>Nematocera</taxon>
        <taxon>Culicoidea</taxon>
        <taxon>Culicidae</taxon>
        <taxon>Culicinae</taxon>
        <taxon>Culicini</taxon>
        <taxon>Culex</taxon>
        <taxon>Culex</taxon>
    </lineage>
</organism>
<feature type="active site" description="Nucleophile" evidence="1">
    <location>
        <position position="26"/>
    </location>
</feature>
<feature type="non-terminal residue" evidence="4">
    <location>
        <position position="278"/>
    </location>
</feature>
<dbReference type="PANTHER" id="PTHR19288">
    <property type="entry name" value="4-NITROPHENYLPHOSPHATASE-RELATED"/>
    <property type="match status" value="1"/>
</dbReference>
<comment type="cofactor">
    <cofactor evidence="3">
        <name>Mg(2+)</name>
        <dbReference type="ChEBI" id="CHEBI:18420"/>
    </cofactor>
    <text evidence="3">Divalent metal ions. Mg(2+) is the most effective.</text>
</comment>
<dbReference type="Proteomes" id="UP001562425">
    <property type="component" value="Unassembled WGS sequence"/>
</dbReference>
<dbReference type="EMBL" id="JBEHCU010008307">
    <property type="protein sequence ID" value="KAL1385320.1"/>
    <property type="molecule type" value="Genomic_DNA"/>
</dbReference>
<feature type="active site" description="Proton donor" evidence="1">
    <location>
        <position position="28"/>
    </location>
</feature>
<evidence type="ECO:0000256" key="3">
    <source>
        <dbReference type="PIRSR" id="PIRSR000915-3"/>
    </source>
</evidence>
<keyword evidence="3" id="KW-0479">Metal-binding</keyword>